<evidence type="ECO:0000313" key="1">
    <source>
        <dbReference type="EMBL" id="KAF8792456.1"/>
    </source>
</evidence>
<evidence type="ECO:0000313" key="2">
    <source>
        <dbReference type="Proteomes" id="UP000807504"/>
    </source>
</evidence>
<protein>
    <submittedName>
        <fullName evidence="1">Uncharacterized protein</fullName>
    </submittedName>
</protein>
<proteinExistence type="predicted"/>
<reference evidence="1" key="1">
    <citation type="journal article" date="2020" name="bioRxiv">
        <title>Chromosome-level reference genome of the European wasp spider Argiope bruennichi: a resource for studies on range expansion and evolutionary adaptation.</title>
        <authorList>
            <person name="Sheffer M.M."/>
            <person name="Hoppe A."/>
            <person name="Krehenwinkel H."/>
            <person name="Uhl G."/>
            <person name="Kuss A.W."/>
            <person name="Jensen L."/>
            <person name="Jensen C."/>
            <person name="Gillespie R.G."/>
            <person name="Hoff K.J."/>
            <person name="Prost S."/>
        </authorList>
    </citation>
    <scope>NUCLEOTIDE SEQUENCE</scope>
</reference>
<sequence length="71" mass="8254">MFLLKLKNIEYFSCSELFGAIFKEELKKNPYIFQELPIAATELIMGYFTRLECGSGTCVFMPDTYVMDCIF</sequence>
<comment type="caution">
    <text evidence="1">The sequence shown here is derived from an EMBL/GenBank/DDBJ whole genome shotgun (WGS) entry which is preliminary data.</text>
</comment>
<organism evidence="1 2">
    <name type="scientific">Argiope bruennichi</name>
    <name type="common">Wasp spider</name>
    <name type="synonym">Aranea bruennichi</name>
    <dbReference type="NCBI Taxonomy" id="94029"/>
    <lineage>
        <taxon>Eukaryota</taxon>
        <taxon>Metazoa</taxon>
        <taxon>Ecdysozoa</taxon>
        <taxon>Arthropoda</taxon>
        <taxon>Chelicerata</taxon>
        <taxon>Arachnida</taxon>
        <taxon>Araneae</taxon>
        <taxon>Araneomorphae</taxon>
        <taxon>Entelegynae</taxon>
        <taxon>Araneoidea</taxon>
        <taxon>Araneidae</taxon>
        <taxon>Argiope</taxon>
    </lineage>
</organism>
<gene>
    <name evidence="1" type="ORF">HNY73_004048</name>
</gene>
<name>A0A8T0FNI7_ARGBR</name>
<dbReference type="EMBL" id="JABXBU010000003">
    <property type="protein sequence ID" value="KAF8792456.1"/>
    <property type="molecule type" value="Genomic_DNA"/>
</dbReference>
<accession>A0A8T0FNI7</accession>
<keyword evidence="2" id="KW-1185">Reference proteome</keyword>
<dbReference type="AlphaFoldDB" id="A0A8T0FNI7"/>
<dbReference type="Proteomes" id="UP000807504">
    <property type="component" value="Unassembled WGS sequence"/>
</dbReference>
<reference evidence="1" key="2">
    <citation type="submission" date="2020-06" db="EMBL/GenBank/DDBJ databases">
        <authorList>
            <person name="Sheffer M."/>
        </authorList>
    </citation>
    <scope>NUCLEOTIDE SEQUENCE</scope>
</reference>